<accession>A0ABU2I8V6</accession>
<comment type="caution">
    <text evidence="9">The sequence shown here is derived from an EMBL/GenBank/DDBJ whole genome shotgun (WGS) entry which is preliminary data.</text>
</comment>
<keyword evidence="3 7" id="KW-0812">Transmembrane</keyword>
<feature type="transmembrane region" description="Helical" evidence="7">
    <location>
        <begin position="147"/>
        <end position="167"/>
    </location>
</feature>
<feature type="transmembrane region" description="Helical" evidence="7">
    <location>
        <begin position="117"/>
        <end position="138"/>
    </location>
</feature>
<feature type="transmembrane region" description="Helical" evidence="7">
    <location>
        <begin position="230"/>
        <end position="251"/>
    </location>
</feature>
<evidence type="ECO:0000256" key="5">
    <source>
        <dbReference type="ARBA" id="ARBA00023136"/>
    </source>
</evidence>
<feature type="region of interest" description="Disordered" evidence="6">
    <location>
        <begin position="1"/>
        <end position="23"/>
    </location>
</feature>
<evidence type="ECO:0000313" key="9">
    <source>
        <dbReference type="EMBL" id="MDS9994573.1"/>
    </source>
</evidence>
<sequence length="308" mass="32473">MPTAEPPLQPAIASASPTPVSDPAVPRDWRTPLELGFLGVVWGCSFLFMRVAAPQFGAYALVELRLALGAAVLLPFLWLARARFPLRRWPTLAAIGVLNSALPFLLFAWGAQHAPAAIGAICNAMTVLFTALIAFLFFGERIGTRRALALLVGFIGVLVLATGKSAGLSVGPSAFAGATASLLYGIGYNLVKRHMGDLPPAASAAATLGCSALLLAPLAWTHWPTAPVSALAWACAGGLGVVCTGLAYLMYYRLIQRIGPARASTVTYLIPVFGALLAWWFLGEPLTWTMLLAGMLILGSVAFSQRAR</sequence>
<dbReference type="EMBL" id="JAQMHB010000001">
    <property type="protein sequence ID" value="MDS9994573.1"/>
    <property type="molecule type" value="Genomic_DNA"/>
</dbReference>
<feature type="transmembrane region" description="Helical" evidence="7">
    <location>
        <begin position="59"/>
        <end position="80"/>
    </location>
</feature>
<evidence type="ECO:0000256" key="4">
    <source>
        <dbReference type="ARBA" id="ARBA00022989"/>
    </source>
</evidence>
<keyword evidence="10" id="KW-1185">Reference proteome</keyword>
<evidence type="ECO:0000256" key="3">
    <source>
        <dbReference type="ARBA" id="ARBA00022692"/>
    </source>
</evidence>
<feature type="transmembrane region" description="Helical" evidence="7">
    <location>
        <begin position="173"/>
        <end position="191"/>
    </location>
</feature>
<evidence type="ECO:0000256" key="1">
    <source>
        <dbReference type="ARBA" id="ARBA00004141"/>
    </source>
</evidence>
<comment type="similarity">
    <text evidence="2">Belongs to the EamA transporter family.</text>
</comment>
<name>A0ABU2I8V6_9XANT</name>
<feature type="domain" description="EamA" evidence="8">
    <location>
        <begin position="174"/>
        <end position="303"/>
    </location>
</feature>
<feature type="transmembrane region" description="Helical" evidence="7">
    <location>
        <begin position="263"/>
        <end position="282"/>
    </location>
</feature>
<protein>
    <submittedName>
        <fullName evidence="9">DMT family transporter</fullName>
    </submittedName>
</protein>
<dbReference type="InterPro" id="IPR050638">
    <property type="entry name" value="AA-Vitamin_Transporters"/>
</dbReference>
<dbReference type="Pfam" id="PF00892">
    <property type="entry name" value="EamA"/>
    <property type="match status" value="2"/>
</dbReference>
<evidence type="ECO:0000313" key="10">
    <source>
        <dbReference type="Proteomes" id="UP001260534"/>
    </source>
</evidence>
<evidence type="ECO:0000256" key="6">
    <source>
        <dbReference type="SAM" id="MobiDB-lite"/>
    </source>
</evidence>
<evidence type="ECO:0000256" key="2">
    <source>
        <dbReference type="ARBA" id="ARBA00007362"/>
    </source>
</evidence>
<dbReference type="SUPFAM" id="SSF103481">
    <property type="entry name" value="Multidrug resistance efflux transporter EmrE"/>
    <property type="match status" value="2"/>
</dbReference>
<dbReference type="PANTHER" id="PTHR32322:SF2">
    <property type="entry name" value="EAMA DOMAIN-CONTAINING PROTEIN"/>
    <property type="match status" value="1"/>
</dbReference>
<keyword evidence="5 7" id="KW-0472">Membrane</keyword>
<keyword evidence="4 7" id="KW-1133">Transmembrane helix</keyword>
<feature type="domain" description="EamA" evidence="8">
    <location>
        <begin position="39"/>
        <end position="161"/>
    </location>
</feature>
<dbReference type="InterPro" id="IPR037185">
    <property type="entry name" value="EmrE-like"/>
</dbReference>
<dbReference type="InterPro" id="IPR000620">
    <property type="entry name" value="EamA_dom"/>
</dbReference>
<evidence type="ECO:0000259" key="8">
    <source>
        <dbReference type="Pfam" id="PF00892"/>
    </source>
</evidence>
<evidence type="ECO:0000256" key="7">
    <source>
        <dbReference type="SAM" id="Phobius"/>
    </source>
</evidence>
<dbReference type="Proteomes" id="UP001260534">
    <property type="component" value="Unassembled WGS sequence"/>
</dbReference>
<reference evidence="9 10" key="1">
    <citation type="submission" date="2023-01" db="EMBL/GenBank/DDBJ databases">
        <title>Xanthomonas hawaiianensis sp. nov. isolated from Araceae family in Hawaii.</title>
        <authorList>
            <person name="Chunag S.-C."/>
            <person name="Dobhal S."/>
            <person name="Alvarez A."/>
            <person name="Arif M."/>
        </authorList>
    </citation>
    <scope>NUCLEOTIDE SEQUENCE [LARGE SCALE GENOMIC DNA]</scope>
    <source>
        <strain evidence="9 10">A2111</strain>
    </source>
</reference>
<proteinExistence type="inferred from homology"/>
<feature type="transmembrane region" description="Helical" evidence="7">
    <location>
        <begin position="198"/>
        <end position="218"/>
    </location>
</feature>
<dbReference type="Gene3D" id="1.10.3730.20">
    <property type="match status" value="2"/>
</dbReference>
<comment type="subcellular location">
    <subcellularLocation>
        <location evidence="1">Membrane</location>
        <topology evidence="1">Multi-pass membrane protein</topology>
    </subcellularLocation>
</comment>
<feature type="transmembrane region" description="Helical" evidence="7">
    <location>
        <begin position="288"/>
        <end position="304"/>
    </location>
</feature>
<gene>
    <name evidence="9" type="ORF">PNQ69_17540</name>
</gene>
<dbReference type="RefSeq" id="WP_244663448.1">
    <property type="nucleotide sequence ID" value="NZ_CP115873.1"/>
</dbReference>
<feature type="transmembrane region" description="Helical" evidence="7">
    <location>
        <begin position="92"/>
        <end position="111"/>
    </location>
</feature>
<dbReference type="PANTHER" id="PTHR32322">
    <property type="entry name" value="INNER MEMBRANE TRANSPORTER"/>
    <property type="match status" value="1"/>
</dbReference>
<organism evidence="9 10">
    <name type="scientific">Xanthomonas hawaiiensis</name>
    <dbReference type="NCBI Taxonomy" id="3003247"/>
    <lineage>
        <taxon>Bacteria</taxon>
        <taxon>Pseudomonadati</taxon>
        <taxon>Pseudomonadota</taxon>
        <taxon>Gammaproteobacteria</taxon>
        <taxon>Lysobacterales</taxon>
        <taxon>Lysobacteraceae</taxon>
        <taxon>Xanthomonas</taxon>
    </lineage>
</organism>